<dbReference type="InterPro" id="IPR001753">
    <property type="entry name" value="Enoyl-CoA_hydra/iso"/>
</dbReference>
<sequence length="264" mass="28097">MIESSEPVLVDVSDRTATVTLNRGASRNALSAQLRSTLAQRIRELDEDPGIDVLILTGVDPAFCAGLDLKELASGAHDIADSVGKPDRSQVPLPPTRKPLIGAINGAAVTGGLELALLCDFLVASERARFADTHMRIGVHPGWGLTVLLPQAVGLRRAKELSTTGRYLDAATARDWGLVNHVVEHDELLPYCRQLATAIVSNDAAGVRAILQTYDAGAEITVAEAWVVEAYAARHWLTQGGGRADEIATRRAAVQAWGRAQAGD</sequence>
<dbReference type="Proteomes" id="UP001164693">
    <property type="component" value="Chromosome"/>
</dbReference>
<name>A0ABY7K1A7_9ACTN</name>
<keyword evidence="3" id="KW-1185">Reference proteome</keyword>
<evidence type="ECO:0000313" key="2">
    <source>
        <dbReference type="EMBL" id="WAX58459.1"/>
    </source>
</evidence>
<dbReference type="Pfam" id="PF00378">
    <property type="entry name" value="ECH_1"/>
    <property type="match status" value="1"/>
</dbReference>
<reference evidence="2" key="1">
    <citation type="submission" date="2022-05" db="EMBL/GenBank/DDBJ databases">
        <title>Jatrophihabitans sp. SB3-54 whole genome sequence.</title>
        <authorList>
            <person name="Suh M.K."/>
            <person name="Eom M.K."/>
            <person name="Kim J.S."/>
            <person name="Kim H.S."/>
            <person name="Do H.E."/>
            <person name="Shin Y.K."/>
            <person name="Lee J.-S."/>
        </authorList>
    </citation>
    <scope>NUCLEOTIDE SEQUENCE</scope>
    <source>
        <strain evidence="2">SB3-54</strain>
    </source>
</reference>
<dbReference type="CDD" id="cd06558">
    <property type="entry name" value="crotonase-like"/>
    <property type="match status" value="1"/>
</dbReference>
<protein>
    <submittedName>
        <fullName evidence="2">Enoyl-CoA hydratase</fullName>
        <ecNumber evidence="2">4.2.1.17</ecNumber>
    </submittedName>
</protein>
<dbReference type="RefSeq" id="WP_269445000.1">
    <property type="nucleotide sequence ID" value="NZ_CP097463.1"/>
</dbReference>
<keyword evidence="2" id="KW-0456">Lyase</keyword>
<dbReference type="GO" id="GO:0004300">
    <property type="term" value="F:enoyl-CoA hydratase activity"/>
    <property type="evidence" value="ECO:0007669"/>
    <property type="project" value="UniProtKB-EC"/>
</dbReference>
<dbReference type="SUPFAM" id="SSF52096">
    <property type="entry name" value="ClpP/crotonase"/>
    <property type="match status" value="1"/>
</dbReference>
<accession>A0ABY7K1A7</accession>
<dbReference type="Gene3D" id="3.90.226.10">
    <property type="entry name" value="2-enoyl-CoA Hydratase, Chain A, domain 1"/>
    <property type="match status" value="1"/>
</dbReference>
<dbReference type="NCBIfam" id="NF004840">
    <property type="entry name" value="PRK06190.1"/>
    <property type="match status" value="1"/>
</dbReference>
<organism evidence="2 3">
    <name type="scientific">Jatrophihabitans cynanchi</name>
    <dbReference type="NCBI Taxonomy" id="2944128"/>
    <lineage>
        <taxon>Bacteria</taxon>
        <taxon>Bacillati</taxon>
        <taxon>Actinomycetota</taxon>
        <taxon>Actinomycetes</taxon>
        <taxon>Jatrophihabitantales</taxon>
        <taxon>Jatrophihabitantaceae</taxon>
        <taxon>Jatrophihabitans</taxon>
    </lineage>
</organism>
<proteinExistence type="inferred from homology"/>
<gene>
    <name evidence="2" type="ORF">M6B22_06765</name>
</gene>
<comment type="similarity">
    <text evidence="1">Belongs to the enoyl-CoA hydratase/isomerase family.</text>
</comment>
<dbReference type="EC" id="4.2.1.17" evidence="2"/>
<evidence type="ECO:0000256" key="1">
    <source>
        <dbReference type="ARBA" id="ARBA00005254"/>
    </source>
</evidence>
<dbReference type="PANTHER" id="PTHR43802">
    <property type="entry name" value="ENOYL-COA HYDRATASE"/>
    <property type="match status" value="1"/>
</dbReference>
<evidence type="ECO:0000313" key="3">
    <source>
        <dbReference type="Proteomes" id="UP001164693"/>
    </source>
</evidence>
<dbReference type="PANTHER" id="PTHR43802:SF1">
    <property type="entry name" value="IP11341P-RELATED"/>
    <property type="match status" value="1"/>
</dbReference>
<dbReference type="EMBL" id="CP097463">
    <property type="protein sequence ID" value="WAX58459.1"/>
    <property type="molecule type" value="Genomic_DNA"/>
</dbReference>
<dbReference type="InterPro" id="IPR029045">
    <property type="entry name" value="ClpP/crotonase-like_dom_sf"/>
</dbReference>